<organism evidence="3 4">
    <name type="scientific">Rhizoctonia solani</name>
    <dbReference type="NCBI Taxonomy" id="456999"/>
    <lineage>
        <taxon>Eukaryota</taxon>
        <taxon>Fungi</taxon>
        <taxon>Dikarya</taxon>
        <taxon>Basidiomycota</taxon>
        <taxon>Agaricomycotina</taxon>
        <taxon>Agaricomycetes</taxon>
        <taxon>Cantharellales</taxon>
        <taxon>Ceratobasidiaceae</taxon>
        <taxon>Rhizoctonia</taxon>
    </lineage>
</organism>
<feature type="compositionally biased region" description="Pro residues" evidence="1">
    <location>
        <begin position="193"/>
        <end position="211"/>
    </location>
</feature>
<dbReference type="EMBL" id="CYGV01000342">
    <property type="protein sequence ID" value="CUA68237.1"/>
    <property type="molecule type" value="Genomic_DNA"/>
</dbReference>
<feature type="compositionally biased region" description="Basic and acidic residues" evidence="1">
    <location>
        <begin position="264"/>
        <end position="279"/>
    </location>
</feature>
<feature type="compositionally biased region" description="Basic and acidic residues" evidence="1">
    <location>
        <begin position="124"/>
        <end position="140"/>
    </location>
</feature>
<keyword evidence="2" id="KW-0732">Signal</keyword>
<name>A0A0K6FQ55_9AGAM</name>
<feature type="compositionally biased region" description="Pro residues" evidence="1">
    <location>
        <begin position="248"/>
        <end position="262"/>
    </location>
</feature>
<evidence type="ECO:0000313" key="4">
    <source>
        <dbReference type="Proteomes" id="UP000044841"/>
    </source>
</evidence>
<evidence type="ECO:0000256" key="1">
    <source>
        <dbReference type="SAM" id="MobiDB-lite"/>
    </source>
</evidence>
<evidence type="ECO:0000256" key="2">
    <source>
        <dbReference type="SAM" id="SignalP"/>
    </source>
</evidence>
<evidence type="ECO:0000313" key="3">
    <source>
        <dbReference type="EMBL" id="CUA68237.1"/>
    </source>
</evidence>
<accession>A0A0K6FQ55</accession>
<gene>
    <name evidence="3" type="ORF">RSOLAG22IIIB_13653</name>
</gene>
<sequence length="330" mass="34088">MFKLTRAFVVAAAVSSSVMCAPVPQDVGRPISAGQSASPLASASSVFGTSPQDPNYQSCPTGLCMVPALAKNAGLSQGQEQLTVQQAIQLCPEASTIAVSSKSLKQSQKDLNPVSPVPLPAPESHPDAPHPARSVDEHPPNTEMPPKPTNGPVAGAPQPYSARDVPPQKAHEPQPTPKPVPDGHEPHAACDTPPHPEAAPSPSPVPQPHTPHPARSNGEQPPKVEAPPQASPKPQAGAPQPHVARDVPPQPSPEPQPSPLPQPDGRHPVGVRSEDKPHPDAQSAPQPSPQPNPQTGEVPCPVGARSEPKGEAPGHGQPLPASMPRPSQLV</sequence>
<dbReference type="Proteomes" id="UP000044841">
    <property type="component" value="Unassembled WGS sequence"/>
</dbReference>
<protein>
    <submittedName>
        <fullName evidence="3">Uncharacterized protein</fullName>
    </submittedName>
</protein>
<dbReference type="AlphaFoldDB" id="A0A0K6FQ55"/>
<proteinExistence type="predicted"/>
<feature type="signal peptide" evidence="2">
    <location>
        <begin position="1"/>
        <end position="20"/>
    </location>
</feature>
<feature type="region of interest" description="Disordered" evidence="1">
    <location>
        <begin position="101"/>
        <end position="330"/>
    </location>
</feature>
<keyword evidence="4" id="KW-1185">Reference proteome</keyword>
<feature type="chain" id="PRO_5005502400" evidence="2">
    <location>
        <begin position="21"/>
        <end position="330"/>
    </location>
</feature>
<reference evidence="3 4" key="1">
    <citation type="submission" date="2015-07" db="EMBL/GenBank/DDBJ databases">
        <authorList>
            <person name="Noorani M."/>
        </authorList>
    </citation>
    <scope>NUCLEOTIDE SEQUENCE [LARGE SCALE GENOMIC DNA]</scope>
    <source>
        <strain evidence="3">BBA 69670</strain>
    </source>
</reference>